<dbReference type="Proteomes" id="UP001626593">
    <property type="component" value="Chromosome"/>
</dbReference>
<name>A0ABZ1AJY3_AROEV</name>
<sequence length="40" mass="4593">MSITTMKVTATDTMGMKDMPRATNTRMPTPHPQHRRNRPP</sequence>
<evidence type="ECO:0000256" key="1">
    <source>
        <dbReference type="SAM" id="MobiDB-lite"/>
    </source>
</evidence>
<feature type="compositionally biased region" description="Polar residues" evidence="1">
    <location>
        <begin position="1"/>
        <end position="12"/>
    </location>
</feature>
<dbReference type="EMBL" id="CP141259">
    <property type="protein sequence ID" value="WRL44726.1"/>
    <property type="molecule type" value="Genomic_DNA"/>
</dbReference>
<dbReference type="RefSeq" id="WP_407278046.1">
    <property type="nucleotide sequence ID" value="NZ_CP141259.1"/>
</dbReference>
<organism evidence="2 3">
    <name type="scientific">Aromatoleum evansii</name>
    <name type="common">Azoarcus evansii</name>
    <dbReference type="NCBI Taxonomy" id="59406"/>
    <lineage>
        <taxon>Bacteria</taxon>
        <taxon>Pseudomonadati</taxon>
        <taxon>Pseudomonadota</taxon>
        <taxon>Betaproteobacteria</taxon>
        <taxon>Rhodocyclales</taxon>
        <taxon>Rhodocyclaceae</taxon>
        <taxon>Aromatoleum</taxon>
    </lineage>
</organism>
<accession>A0ABZ1AJY3</accession>
<feature type="region of interest" description="Disordered" evidence="1">
    <location>
        <begin position="1"/>
        <end position="40"/>
    </location>
</feature>
<reference evidence="2 3" key="1">
    <citation type="submission" date="2023-12" db="EMBL/GenBank/DDBJ databases">
        <title>A. evansii MAY27, complete genome.</title>
        <authorList>
            <person name="Wang Y."/>
        </authorList>
    </citation>
    <scope>NUCLEOTIDE SEQUENCE [LARGE SCALE GENOMIC DNA]</scope>
    <source>
        <strain evidence="2 3">MAY27</strain>
    </source>
</reference>
<protein>
    <submittedName>
        <fullName evidence="2">Uncharacterized protein</fullName>
    </submittedName>
</protein>
<evidence type="ECO:0000313" key="2">
    <source>
        <dbReference type="EMBL" id="WRL44726.1"/>
    </source>
</evidence>
<keyword evidence="3" id="KW-1185">Reference proteome</keyword>
<evidence type="ECO:0000313" key="3">
    <source>
        <dbReference type="Proteomes" id="UP001626593"/>
    </source>
</evidence>
<gene>
    <name evidence="2" type="ORF">U5817_16090</name>
</gene>
<proteinExistence type="predicted"/>